<keyword evidence="2" id="KW-0560">Oxidoreductase</keyword>
<dbReference type="RefSeq" id="WP_005028185.1">
    <property type="nucleotide sequence ID" value="NZ_KE150238.1"/>
</dbReference>
<organism evidence="4 5">
    <name type="scientific">Bilophila wadsworthia (strain 3_1_6)</name>
    <dbReference type="NCBI Taxonomy" id="563192"/>
    <lineage>
        <taxon>Bacteria</taxon>
        <taxon>Pseudomonadati</taxon>
        <taxon>Thermodesulfobacteriota</taxon>
        <taxon>Desulfovibrionia</taxon>
        <taxon>Desulfovibrionales</taxon>
        <taxon>Desulfovibrionaceae</taxon>
        <taxon>Bilophila</taxon>
    </lineage>
</organism>
<name>E5Y833_BILW3</name>
<dbReference type="eggNOG" id="COG4221">
    <property type="taxonomic scope" value="Bacteria"/>
</dbReference>
<protein>
    <submittedName>
        <fullName evidence="4">Malonic semialdehyde reductase</fullName>
    </submittedName>
</protein>
<dbReference type="OrthoDB" id="658698at2"/>
<dbReference type="InterPro" id="IPR036291">
    <property type="entry name" value="NAD(P)-bd_dom_sf"/>
</dbReference>
<evidence type="ECO:0000256" key="2">
    <source>
        <dbReference type="ARBA" id="ARBA00023002"/>
    </source>
</evidence>
<comment type="caution">
    <text evidence="4">The sequence shown here is derived from an EMBL/GenBank/DDBJ whole genome shotgun (WGS) entry which is preliminary data.</text>
</comment>
<accession>E5Y833</accession>
<dbReference type="FunFam" id="3.40.50.720:FF:000047">
    <property type="entry name" value="NADP-dependent L-serine/L-allo-threonine dehydrogenase"/>
    <property type="match status" value="1"/>
</dbReference>
<reference evidence="4 5" key="2">
    <citation type="submission" date="2013-04" db="EMBL/GenBank/DDBJ databases">
        <title>The Genome Sequence of Bilophila wadsworthia 3_1_6.</title>
        <authorList>
            <consortium name="The Broad Institute Genomics Platform"/>
            <person name="Earl A."/>
            <person name="Ward D."/>
            <person name="Feldgarden M."/>
            <person name="Gevers D."/>
            <person name="Sibley C."/>
            <person name="Strauss J."/>
            <person name="Allen-Vercoe E."/>
            <person name="Walker B."/>
            <person name="Young S."/>
            <person name="Zeng Q."/>
            <person name="Gargeya S."/>
            <person name="Fitzgerald M."/>
            <person name="Haas B."/>
            <person name="Abouelleil A."/>
            <person name="Allen A.W."/>
            <person name="Alvarado L."/>
            <person name="Arachchi H.M."/>
            <person name="Berlin A.M."/>
            <person name="Chapman S.B."/>
            <person name="Gainer-Dewar J."/>
            <person name="Goldberg J."/>
            <person name="Griggs A."/>
            <person name="Gujja S."/>
            <person name="Hansen M."/>
            <person name="Howarth C."/>
            <person name="Imamovic A."/>
            <person name="Ireland A."/>
            <person name="Larimer J."/>
            <person name="McCowan C."/>
            <person name="Murphy C."/>
            <person name="Pearson M."/>
            <person name="Poon T.W."/>
            <person name="Priest M."/>
            <person name="Roberts A."/>
            <person name="Saif S."/>
            <person name="Shea T."/>
            <person name="Sisk P."/>
            <person name="Sykes S."/>
            <person name="Wortman J."/>
            <person name="Nusbaum C."/>
            <person name="Birren B."/>
        </authorList>
    </citation>
    <scope>NUCLEOTIDE SEQUENCE [LARGE SCALE GENOMIC DNA]</scope>
    <source>
        <strain evidence="4 5">3_1_6</strain>
    </source>
</reference>
<comment type="similarity">
    <text evidence="1 3">Belongs to the short-chain dehydrogenases/reductases (SDR) family.</text>
</comment>
<dbReference type="HOGENOM" id="CLU_010194_2_10_7"/>
<evidence type="ECO:0000313" key="5">
    <source>
        <dbReference type="Proteomes" id="UP000006034"/>
    </source>
</evidence>
<dbReference type="PANTHER" id="PTHR42901">
    <property type="entry name" value="ALCOHOL DEHYDROGENASE"/>
    <property type="match status" value="1"/>
</dbReference>
<dbReference type="InterPro" id="IPR002347">
    <property type="entry name" value="SDR_fam"/>
</dbReference>
<dbReference type="PROSITE" id="PS00061">
    <property type="entry name" value="ADH_SHORT"/>
    <property type="match status" value="1"/>
</dbReference>
<dbReference type="STRING" id="563192.HMPREF0179_02348"/>
<proteinExistence type="inferred from homology"/>
<dbReference type="CDD" id="cd05346">
    <property type="entry name" value="SDR_c5"/>
    <property type="match status" value="1"/>
</dbReference>
<keyword evidence="5" id="KW-1185">Reference proteome</keyword>
<gene>
    <name evidence="4" type="ORF">HMPREF0179_02348</name>
</gene>
<dbReference type="SUPFAM" id="SSF51735">
    <property type="entry name" value="NAD(P)-binding Rossmann-fold domains"/>
    <property type="match status" value="1"/>
</dbReference>
<dbReference type="PRINTS" id="PR00080">
    <property type="entry name" value="SDRFAMILY"/>
</dbReference>
<dbReference type="PRINTS" id="PR00081">
    <property type="entry name" value="GDHRDH"/>
</dbReference>
<sequence length="248" mass="27091">MPVAYITGATSGIGRATAERFIEEGWTVVAMARREERLQELQDAHPGSVHCFKLDVRDKAAVEHVFSEAKERFGAPDVLVNNAGLALGLEPAQACSLDDWDTMVDTNIKGLLYCTRAALPGMVERHSGHVVNLGSIAGTYAYPGSNVYGASKGFVLQFSRGLRCDLHGTGVRVTDVEPGLLESEFSNVRFKGDESRFDTLYENAHPLRPEDIADTIWWVVSRPAHVNVSQVEVMPTTQSLASARVFKG</sequence>
<evidence type="ECO:0000313" key="4">
    <source>
        <dbReference type="EMBL" id="EFV43840.1"/>
    </source>
</evidence>
<dbReference type="Gene3D" id="3.40.50.720">
    <property type="entry name" value="NAD(P)-binding Rossmann-like Domain"/>
    <property type="match status" value="1"/>
</dbReference>
<dbReference type="PANTHER" id="PTHR42901:SF1">
    <property type="entry name" value="ALCOHOL DEHYDROGENASE"/>
    <property type="match status" value="1"/>
</dbReference>
<dbReference type="Proteomes" id="UP000006034">
    <property type="component" value="Unassembled WGS sequence"/>
</dbReference>
<dbReference type="GO" id="GO:0016616">
    <property type="term" value="F:oxidoreductase activity, acting on the CH-OH group of donors, NAD or NADP as acceptor"/>
    <property type="evidence" value="ECO:0007669"/>
    <property type="project" value="UniProtKB-ARBA"/>
</dbReference>
<dbReference type="GeneID" id="78085490"/>
<dbReference type="InterPro" id="IPR020904">
    <property type="entry name" value="Sc_DH/Rdtase_CS"/>
</dbReference>
<evidence type="ECO:0000256" key="1">
    <source>
        <dbReference type="ARBA" id="ARBA00006484"/>
    </source>
</evidence>
<dbReference type="Pfam" id="PF00106">
    <property type="entry name" value="adh_short"/>
    <property type="match status" value="1"/>
</dbReference>
<evidence type="ECO:0000256" key="3">
    <source>
        <dbReference type="RuleBase" id="RU000363"/>
    </source>
</evidence>
<dbReference type="AlphaFoldDB" id="E5Y833"/>
<dbReference type="EMBL" id="ADCP02000001">
    <property type="protein sequence ID" value="EFV43840.1"/>
    <property type="molecule type" value="Genomic_DNA"/>
</dbReference>
<reference evidence="4 5" key="1">
    <citation type="submission" date="2010-10" db="EMBL/GenBank/DDBJ databases">
        <authorList>
            <consortium name="The Broad Institute Genome Sequencing Platform"/>
            <person name="Ward D."/>
            <person name="Earl A."/>
            <person name="Feldgarden M."/>
            <person name="Young S.K."/>
            <person name="Gargeya S."/>
            <person name="Zeng Q."/>
            <person name="Alvarado L."/>
            <person name="Berlin A."/>
            <person name="Bochicchio J."/>
            <person name="Chapman S.B."/>
            <person name="Chen Z."/>
            <person name="Freedman E."/>
            <person name="Gellesch M."/>
            <person name="Goldberg J."/>
            <person name="Griggs A."/>
            <person name="Gujja S."/>
            <person name="Heilman E."/>
            <person name="Heiman D."/>
            <person name="Howarth C."/>
            <person name="Mehta T."/>
            <person name="Neiman D."/>
            <person name="Pearson M."/>
            <person name="Roberts A."/>
            <person name="Saif S."/>
            <person name="Shea T."/>
            <person name="Shenoy N."/>
            <person name="Sisk P."/>
            <person name="Stolte C."/>
            <person name="Sykes S."/>
            <person name="White J."/>
            <person name="Yandava C."/>
            <person name="Allen-Vercoe E."/>
            <person name="Sibley C."/>
            <person name="Ambrose C.E."/>
            <person name="Strauss J."/>
            <person name="Daigneault M."/>
            <person name="Haas B."/>
            <person name="Nusbaum C."/>
            <person name="Birren B."/>
        </authorList>
    </citation>
    <scope>NUCLEOTIDE SEQUENCE [LARGE SCALE GENOMIC DNA]</scope>
    <source>
        <strain evidence="4 5">3_1_6</strain>
    </source>
</reference>